<dbReference type="Proteomes" id="UP000257039">
    <property type="component" value="Unassembled WGS sequence"/>
</dbReference>
<keyword evidence="1" id="KW-0472">Membrane</keyword>
<dbReference type="EMBL" id="NDXW01000001">
    <property type="protein sequence ID" value="RDH46554.1"/>
    <property type="molecule type" value="Genomic_DNA"/>
</dbReference>
<keyword evidence="1" id="KW-1133">Transmembrane helix</keyword>
<comment type="caution">
    <text evidence="2">The sequence shown here is derived from an EMBL/GenBank/DDBJ whole genome shotgun (WGS) entry which is preliminary data.</text>
</comment>
<name>A0A4P9VVY9_9GAMM</name>
<protein>
    <submittedName>
        <fullName evidence="2">Uncharacterized protein</fullName>
    </submittedName>
</protein>
<dbReference type="RefSeq" id="WP_027708763.1">
    <property type="nucleotide sequence ID" value="NZ_JAEVHG010000009.1"/>
</dbReference>
<accession>A0A4P9VVY9</accession>
<evidence type="ECO:0000313" key="3">
    <source>
        <dbReference type="Proteomes" id="UP000257039"/>
    </source>
</evidence>
<keyword evidence="3" id="KW-1185">Reference proteome</keyword>
<dbReference type="AlphaFoldDB" id="A0A4P9VVY9"/>
<reference evidence="2 3" key="1">
    <citation type="submission" date="2017-04" db="EMBL/GenBank/DDBJ databases">
        <title>Draft genome sequence of Zooshikella ganghwensis VG4 isolated from Red Sea sediments.</title>
        <authorList>
            <person name="Rehman Z."/>
            <person name="Alam I."/>
            <person name="Kamau A."/>
            <person name="Bajic V."/>
            <person name="Leiknes T."/>
        </authorList>
    </citation>
    <scope>NUCLEOTIDE SEQUENCE [LARGE SCALE GENOMIC DNA]</scope>
    <source>
        <strain evidence="2 3">VG4</strain>
    </source>
</reference>
<evidence type="ECO:0000256" key="1">
    <source>
        <dbReference type="SAM" id="Phobius"/>
    </source>
</evidence>
<feature type="transmembrane region" description="Helical" evidence="1">
    <location>
        <begin position="20"/>
        <end position="39"/>
    </location>
</feature>
<proteinExistence type="predicted"/>
<sequence length="88" mass="10220">MQPHTIPHGHWQLDKTVNMTHIISTVTVIISLFVWGGTIDKRIDQNSQNIQHITELIALEKNRVNEITEDIKNDIRSLNDKTDRLIRP</sequence>
<organism evidence="2 3">
    <name type="scientific">Zooshikella ganghwensis</name>
    <dbReference type="NCBI Taxonomy" id="202772"/>
    <lineage>
        <taxon>Bacteria</taxon>
        <taxon>Pseudomonadati</taxon>
        <taxon>Pseudomonadota</taxon>
        <taxon>Gammaproteobacteria</taxon>
        <taxon>Oceanospirillales</taxon>
        <taxon>Zooshikellaceae</taxon>
        <taxon>Zooshikella</taxon>
    </lineage>
</organism>
<gene>
    <name evidence="2" type="ORF">B9G39_25565</name>
</gene>
<keyword evidence="1" id="KW-0812">Transmembrane</keyword>
<evidence type="ECO:0000313" key="2">
    <source>
        <dbReference type="EMBL" id="RDH46554.1"/>
    </source>
</evidence>